<evidence type="ECO:0000256" key="2">
    <source>
        <dbReference type="PROSITE-ProRule" id="PRU00047"/>
    </source>
</evidence>
<feature type="compositionally biased region" description="Basic and acidic residues" evidence="3">
    <location>
        <begin position="731"/>
        <end position="746"/>
    </location>
</feature>
<feature type="compositionally biased region" description="Basic and acidic residues" evidence="3">
    <location>
        <begin position="706"/>
        <end position="720"/>
    </location>
</feature>
<reference evidence="5 6" key="1">
    <citation type="journal article" date="2012" name="Proc. Natl. Acad. Sci. U.S.A.">
        <title>Comparative genomics of Ceriporiopsis subvermispora and Phanerochaete chrysosporium provide insight into selective ligninolysis.</title>
        <authorList>
            <person name="Fernandez-Fueyo E."/>
            <person name="Ruiz-Duenas F.J."/>
            <person name="Ferreira P."/>
            <person name="Floudas D."/>
            <person name="Hibbett D.S."/>
            <person name="Canessa P."/>
            <person name="Larrondo L.F."/>
            <person name="James T.Y."/>
            <person name="Seelenfreund D."/>
            <person name="Lobos S."/>
            <person name="Polanco R."/>
            <person name="Tello M."/>
            <person name="Honda Y."/>
            <person name="Watanabe T."/>
            <person name="Watanabe T."/>
            <person name="Ryu J.S."/>
            <person name="Kubicek C.P."/>
            <person name="Schmoll M."/>
            <person name="Gaskell J."/>
            <person name="Hammel K.E."/>
            <person name="St John F.J."/>
            <person name="Vanden Wymelenberg A."/>
            <person name="Sabat G."/>
            <person name="Splinter BonDurant S."/>
            <person name="Syed K."/>
            <person name="Yadav J.S."/>
            <person name="Doddapaneni H."/>
            <person name="Subramanian V."/>
            <person name="Lavin J.L."/>
            <person name="Oguiza J.A."/>
            <person name="Perez G."/>
            <person name="Pisabarro A.G."/>
            <person name="Ramirez L."/>
            <person name="Santoyo F."/>
            <person name="Master E."/>
            <person name="Coutinho P.M."/>
            <person name="Henrissat B."/>
            <person name="Lombard V."/>
            <person name="Magnuson J.K."/>
            <person name="Kuees U."/>
            <person name="Hori C."/>
            <person name="Igarashi K."/>
            <person name="Samejima M."/>
            <person name="Held B.W."/>
            <person name="Barry K.W."/>
            <person name="LaButti K.M."/>
            <person name="Lapidus A."/>
            <person name="Lindquist E.A."/>
            <person name="Lucas S.M."/>
            <person name="Riley R."/>
            <person name="Salamov A.A."/>
            <person name="Hoffmeister D."/>
            <person name="Schwenk D."/>
            <person name="Hadar Y."/>
            <person name="Yarden O."/>
            <person name="de Vries R.P."/>
            <person name="Wiebenga A."/>
            <person name="Stenlid J."/>
            <person name="Eastwood D."/>
            <person name="Grigoriev I.V."/>
            <person name="Berka R.M."/>
            <person name="Blanchette R.A."/>
            <person name="Kersten P."/>
            <person name="Martinez A.T."/>
            <person name="Vicuna R."/>
            <person name="Cullen D."/>
        </authorList>
    </citation>
    <scope>NUCLEOTIDE SEQUENCE [LARGE SCALE GENOMIC DNA]</scope>
    <source>
        <strain evidence="5 6">B</strain>
    </source>
</reference>
<gene>
    <name evidence="5" type="ORF">CERSUDRAFT_91037</name>
</gene>
<dbReference type="PROSITE" id="PS50158">
    <property type="entry name" value="ZF_CCHC"/>
    <property type="match status" value="1"/>
</dbReference>
<evidence type="ECO:0000313" key="6">
    <source>
        <dbReference type="Proteomes" id="UP000016930"/>
    </source>
</evidence>
<feature type="region of interest" description="Disordered" evidence="3">
    <location>
        <begin position="428"/>
        <end position="501"/>
    </location>
</feature>
<protein>
    <recommendedName>
        <fullName evidence="4">CCHC-type domain-containing protein</fullName>
    </recommendedName>
</protein>
<dbReference type="SUPFAM" id="SSF57756">
    <property type="entry name" value="Retrovirus zinc finger-like domains"/>
    <property type="match status" value="1"/>
</dbReference>
<dbReference type="InterPro" id="IPR036875">
    <property type="entry name" value="Znf_CCHC_sf"/>
</dbReference>
<dbReference type="InterPro" id="IPR001878">
    <property type="entry name" value="Znf_CCHC"/>
</dbReference>
<keyword evidence="2" id="KW-0862">Zinc</keyword>
<feature type="region of interest" description="Disordered" evidence="3">
    <location>
        <begin position="107"/>
        <end position="136"/>
    </location>
</feature>
<feature type="compositionally biased region" description="Acidic residues" evidence="3">
    <location>
        <begin position="260"/>
        <end position="273"/>
    </location>
</feature>
<feature type="compositionally biased region" description="Basic and acidic residues" evidence="3">
    <location>
        <begin position="274"/>
        <end position="306"/>
    </location>
</feature>
<evidence type="ECO:0000259" key="4">
    <source>
        <dbReference type="PROSITE" id="PS50158"/>
    </source>
</evidence>
<feature type="region of interest" description="Disordered" evidence="3">
    <location>
        <begin position="1"/>
        <end position="57"/>
    </location>
</feature>
<proteinExistence type="predicted"/>
<dbReference type="OrthoDB" id="2796815at2759"/>
<sequence length="986" mass="109827">MSRRPFTRSQARAPDTPPVPVPGAFHSTPKAAADDAQLSDHEESASDTASARSTSVTRHGLTYSAVISKHVVSAELHARKTACDGDISTNLNASDLTSLSSLLEDLSIQSSSNSNNENSPSPVPDDSRLDTIEGDQDWKEVRCRPRRSCSLDLPARRREPDSDRQDERDVIEQIQLHAIQADEEAREPVHSVRPGDNVPTARVTEDSETESHGEGTSTWQKGKTVDPRNWGATNIPQEELDPDVQRREFERYSQGYPPDPPDEETEGEVELTPEEMRRVLDEYKYQKARARHTESRIPDARDREDGSTGMGRATRRDKPPHVAPSPSETPSALGTQRRHVAELSEGQGAPRLSEFTQRHADSQPEHRARFSEHLEPASSLVNHVLNHQHGQLPETGASARGNDRPGIMRPATQVAANSYIGHMFANLRRRSSGPSNDGDGSEPSSEPDSSSSSESSSEDPDSASQARKRLKRKHSKKSTRSKKRKTPALKPKDPDSYSGTPDIQSFHKFLQQCTDYVDGCGLEPSRHASSLSAFMTGRAYEFYMVTVSQNPRTWNLERLFVELFNYCFPLDFRMRMREKLRKAYQKDKSVRKYVHELENLFLLAGVQSEMDRVERLWTGLNSYIQRGLWRERLTPTSSSWAAVVEAAEIIEISESVLDTSRRGLQGGSEQGGGGAPGPGGARGGRGTSGSSGGSKLKGGRGTAAARRPDGQRPPGTRKDSSNTPSRTRLGKPKDSAPKRQLSDREKTELQAAGKCYECKETGHFARNCPCAGRVRSDNPGQAPGRTNGPGVSSFSLEVGLTEREDLHQQSQDTEEGIDLQCISLASEPRSCSPDSHDFRDFVLTQPDEELQCAIHQRDWKWVAQLLASELNRYCGIWPVLPERQRARGYMPQGDYWERHASAVFERHLPYHCLKGIPFDDDLEPSGVVYRTLDGYAVLYLYAKDSLFVNSEWLRNERFDFPRWVAESVCHQLGTPYADIPSHASED</sequence>
<dbReference type="GO" id="GO:0008270">
    <property type="term" value="F:zinc ion binding"/>
    <property type="evidence" value="ECO:0007669"/>
    <property type="project" value="UniProtKB-KW"/>
</dbReference>
<feature type="region of interest" description="Disordered" evidence="3">
    <location>
        <begin position="178"/>
        <end position="370"/>
    </location>
</feature>
<feature type="compositionally biased region" description="Low complexity" evidence="3">
    <location>
        <begin position="107"/>
        <end position="120"/>
    </location>
</feature>
<feature type="compositionally biased region" description="Basic and acidic residues" evidence="3">
    <location>
        <begin position="125"/>
        <end position="136"/>
    </location>
</feature>
<feature type="compositionally biased region" description="Low complexity" evidence="3">
    <location>
        <begin position="441"/>
        <end position="455"/>
    </location>
</feature>
<feature type="domain" description="CCHC-type" evidence="4">
    <location>
        <begin position="754"/>
        <end position="769"/>
    </location>
</feature>
<feature type="region of interest" description="Disordered" evidence="3">
    <location>
        <begin position="661"/>
        <end position="746"/>
    </location>
</feature>
<feature type="compositionally biased region" description="Gly residues" evidence="3">
    <location>
        <begin position="664"/>
        <end position="701"/>
    </location>
</feature>
<dbReference type="GO" id="GO:0006397">
    <property type="term" value="P:mRNA processing"/>
    <property type="evidence" value="ECO:0007669"/>
    <property type="project" value="UniProtKB-KW"/>
</dbReference>
<name>M2RN74_CERS8</name>
<accession>M2RN74</accession>
<dbReference type="AlphaFoldDB" id="M2RN74"/>
<keyword evidence="1" id="KW-0507">mRNA processing</keyword>
<dbReference type="SMART" id="SM00343">
    <property type="entry name" value="ZnF_C2HC"/>
    <property type="match status" value="1"/>
</dbReference>
<keyword evidence="2" id="KW-0863">Zinc-finger</keyword>
<feature type="compositionally biased region" description="Basic and acidic residues" evidence="3">
    <location>
        <begin position="203"/>
        <end position="213"/>
    </location>
</feature>
<dbReference type="HOGENOM" id="CLU_302468_0_0_1"/>
<dbReference type="STRING" id="914234.M2RN74"/>
<dbReference type="Proteomes" id="UP000016930">
    <property type="component" value="Unassembled WGS sequence"/>
</dbReference>
<feature type="compositionally biased region" description="Low complexity" evidence="3">
    <location>
        <begin position="46"/>
        <end position="57"/>
    </location>
</feature>
<evidence type="ECO:0000256" key="3">
    <source>
        <dbReference type="SAM" id="MobiDB-lite"/>
    </source>
</evidence>
<evidence type="ECO:0000256" key="1">
    <source>
        <dbReference type="ARBA" id="ARBA00022664"/>
    </source>
</evidence>
<evidence type="ECO:0000313" key="5">
    <source>
        <dbReference type="EMBL" id="EMD40321.1"/>
    </source>
</evidence>
<feature type="compositionally biased region" description="Basic residues" evidence="3">
    <location>
        <begin position="466"/>
        <end position="487"/>
    </location>
</feature>
<dbReference type="Pfam" id="PF00098">
    <property type="entry name" value="zf-CCHC"/>
    <property type="match status" value="1"/>
</dbReference>
<dbReference type="Gene3D" id="4.10.60.10">
    <property type="entry name" value="Zinc finger, CCHC-type"/>
    <property type="match status" value="1"/>
</dbReference>
<keyword evidence="2" id="KW-0479">Metal-binding</keyword>
<keyword evidence="6" id="KW-1185">Reference proteome</keyword>
<dbReference type="EMBL" id="KB445792">
    <property type="protein sequence ID" value="EMD40321.1"/>
    <property type="molecule type" value="Genomic_DNA"/>
</dbReference>
<organism evidence="5 6">
    <name type="scientific">Ceriporiopsis subvermispora (strain B)</name>
    <name type="common">White-rot fungus</name>
    <name type="synonym">Gelatoporia subvermispora</name>
    <dbReference type="NCBI Taxonomy" id="914234"/>
    <lineage>
        <taxon>Eukaryota</taxon>
        <taxon>Fungi</taxon>
        <taxon>Dikarya</taxon>
        <taxon>Basidiomycota</taxon>
        <taxon>Agaricomycotina</taxon>
        <taxon>Agaricomycetes</taxon>
        <taxon>Polyporales</taxon>
        <taxon>Gelatoporiaceae</taxon>
        <taxon>Gelatoporia</taxon>
    </lineage>
</organism>
<dbReference type="GO" id="GO:0003676">
    <property type="term" value="F:nucleic acid binding"/>
    <property type="evidence" value="ECO:0007669"/>
    <property type="project" value="InterPro"/>
</dbReference>
<feature type="compositionally biased region" description="Basic and acidic residues" evidence="3">
    <location>
        <begin position="356"/>
        <end position="370"/>
    </location>
</feature>